<reference evidence="2 3" key="1">
    <citation type="submission" date="2009-11" db="EMBL/GenBank/DDBJ databases">
        <title>Annotation of Allomyces macrogynus ATCC 38327.</title>
        <authorList>
            <consortium name="The Broad Institute Genome Sequencing Platform"/>
            <person name="Russ C."/>
            <person name="Cuomo C."/>
            <person name="Burger G."/>
            <person name="Gray M.W."/>
            <person name="Holland P.W.H."/>
            <person name="King N."/>
            <person name="Lang F.B.F."/>
            <person name="Roger A.J."/>
            <person name="Ruiz-Trillo I."/>
            <person name="Young S.K."/>
            <person name="Zeng Q."/>
            <person name="Gargeya S."/>
            <person name="Fitzgerald M."/>
            <person name="Haas B."/>
            <person name="Abouelleil A."/>
            <person name="Alvarado L."/>
            <person name="Arachchi H.M."/>
            <person name="Berlin A."/>
            <person name="Chapman S.B."/>
            <person name="Gearin G."/>
            <person name="Goldberg J."/>
            <person name="Griggs A."/>
            <person name="Gujja S."/>
            <person name="Hansen M."/>
            <person name="Heiman D."/>
            <person name="Howarth C."/>
            <person name="Larimer J."/>
            <person name="Lui A."/>
            <person name="MacDonald P.J.P."/>
            <person name="McCowen C."/>
            <person name="Montmayeur A."/>
            <person name="Murphy C."/>
            <person name="Neiman D."/>
            <person name="Pearson M."/>
            <person name="Priest M."/>
            <person name="Roberts A."/>
            <person name="Saif S."/>
            <person name="Shea T."/>
            <person name="Sisk P."/>
            <person name="Stolte C."/>
            <person name="Sykes S."/>
            <person name="Wortman J."/>
            <person name="Nusbaum C."/>
            <person name="Birren B."/>
        </authorList>
    </citation>
    <scope>NUCLEOTIDE SEQUENCE [LARGE SCALE GENOMIC DNA]</scope>
    <source>
        <strain evidence="2 3">ATCC 38327</strain>
    </source>
</reference>
<protein>
    <submittedName>
        <fullName evidence="2">Uncharacterized protein</fullName>
    </submittedName>
</protein>
<sequence>MEELKTQTPKGQVKDDETEKPYTIETNATGHPVLAWHRGNDSDVDSPIAYLSVDNLNIYPIKVIAPQINVNAPAAPRATIASAIGVWRAEFKNGKQFNVVSVSSGGEDLVKLRADISWNLTDEVSSRVLTKGLLNCGLGSYFLPPRLVVQAKDPNLDSALDVRVWVFMVMGVFVRAKPMQPTEFQRPAKDLICPQTGDSSNSTSRALADALCRAWGDCEVDHQAAAAKAS</sequence>
<reference evidence="3" key="2">
    <citation type="submission" date="2009-11" db="EMBL/GenBank/DDBJ databases">
        <title>The Genome Sequence of Allomyces macrogynus strain ATCC 38327.</title>
        <authorList>
            <consortium name="The Broad Institute Genome Sequencing Platform"/>
            <person name="Russ C."/>
            <person name="Cuomo C."/>
            <person name="Shea T."/>
            <person name="Young S.K."/>
            <person name="Zeng Q."/>
            <person name="Koehrsen M."/>
            <person name="Haas B."/>
            <person name="Borodovsky M."/>
            <person name="Guigo R."/>
            <person name="Alvarado L."/>
            <person name="Berlin A."/>
            <person name="Borenstein D."/>
            <person name="Chen Z."/>
            <person name="Engels R."/>
            <person name="Freedman E."/>
            <person name="Gellesch M."/>
            <person name="Goldberg J."/>
            <person name="Griggs A."/>
            <person name="Gujja S."/>
            <person name="Heiman D."/>
            <person name="Hepburn T."/>
            <person name="Howarth C."/>
            <person name="Jen D."/>
            <person name="Larson L."/>
            <person name="Lewis B."/>
            <person name="Mehta T."/>
            <person name="Park D."/>
            <person name="Pearson M."/>
            <person name="Roberts A."/>
            <person name="Saif S."/>
            <person name="Shenoy N."/>
            <person name="Sisk P."/>
            <person name="Stolte C."/>
            <person name="Sykes S."/>
            <person name="Walk T."/>
            <person name="White J."/>
            <person name="Yandava C."/>
            <person name="Burger G."/>
            <person name="Gray M.W."/>
            <person name="Holland P.W.H."/>
            <person name="King N."/>
            <person name="Lang F.B.F."/>
            <person name="Roger A.J."/>
            <person name="Ruiz-Trillo I."/>
            <person name="Lander E."/>
            <person name="Nusbaum C."/>
        </authorList>
    </citation>
    <scope>NUCLEOTIDE SEQUENCE [LARGE SCALE GENOMIC DNA]</scope>
    <source>
        <strain evidence="3">ATCC 38327</strain>
    </source>
</reference>
<dbReference type="AlphaFoldDB" id="A0A0L0T9S0"/>
<dbReference type="VEuPathDB" id="FungiDB:AMAG_15760"/>
<evidence type="ECO:0000256" key="1">
    <source>
        <dbReference type="SAM" id="MobiDB-lite"/>
    </source>
</evidence>
<feature type="region of interest" description="Disordered" evidence="1">
    <location>
        <begin position="1"/>
        <end position="26"/>
    </location>
</feature>
<dbReference type="Proteomes" id="UP000054350">
    <property type="component" value="Unassembled WGS sequence"/>
</dbReference>
<proteinExistence type="predicted"/>
<keyword evidence="3" id="KW-1185">Reference proteome</keyword>
<gene>
    <name evidence="2" type="ORF">AMAG_15760</name>
</gene>
<organism evidence="2 3">
    <name type="scientific">Allomyces macrogynus (strain ATCC 38327)</name>
    <name type="common">Allomyces javanicus var. macrogynus</name>
    <dbReference type="NCBI Taxonomy" id="578462"/>
    <lineage>
        <taxon>Eukaryota</taxon>
        <taxon>Fungi</taxon>
        <taxon>Fungi incertae sedis</taxon>
        <taxon>Blastocladiomycota</taxon>
        <taxon>Blastocladiomycetes</taxon>
        <taxon>Blastocladiales</taxon>
        <taxon>Blastocladiaceae</taxon>
        <taxon>Allomyces</taxon>
    </lineage>
</organism>
<dbReference type="EMBL" id="GG745372">
    <property type="protein sequence ID" value="KNE71548.1"/>
    <property type="molecule type" value="Genomic_DNA"/>
</dbReference>
<feature type="compositionally biased region" description="Basic and acidic residues" evidence="1">
    <location>
        <begin position="12"/>
        <end position="22"/>
    </location>
</feature>
<accession>A0A0L0T9S0</accession>
<name>A0A0L0T9S0_ALLM3</name>
<evidence type="ECO:0000313" key="3">
    <source>
        <dbReference type="Proteomes" id="UP000054350"/>
    </source>
</evidence>
<dbReference type="OrthoDB" id="10422130at2759"/>
<feature type="compositionally biased region" description="Polar residues" evidence="1">
    <location>
        <begin position="1"/>
        <end position="10"/>
    </location>
</feature>
<evidence type="ECO:0000313" key="2">
    <source>
        <dbReference type="EMBL" id="KNE71548.1"/>
    </source>
</evidence>